<dbReference type="RefSeq" id="WP_045580959.1">
    <property type="nucleotide sequence ID" value="NZ_CP012401.1"/>
</dbReference>
<evidence type="ECO:0000259" key="1">
    <source>
        <dbReference type="Pfam" id="PF12973"/>
    </source>
</evidence>
<dbReference type="InterPro" id="IPR041916">
    <property type="entry name" value="Anti_sigma_zinc_sf"/>
</dbReference>
<reference evidence="2 3" key="2">
    <citation type="journal article" date="2016" name="Genome Announc.">
        <title>Complete Genome Sequence of a Strain of Azospirillum thiophilum Isolated from a Sulfide Spring.</title>
        <authorList>
            <person name="Fomenkov A."/>
            <person name="Vincze T."/>
            <person name="Grabovich M."/>
            <person name="Anton B.P."/>
            <person name="Dubinina G."/>
            <person name="Orlova M."/>
            <person name="Belousova E."/>
            <person name="Roberts R.J."/>
        </authorList>
    </citation>
    <scope>NUCLEOTIDE SEQUENCE [LARGE SCALE GENOMIC DNA]</scope>
    <source>
        <strain evidence="2 3">BV-S</strain>
    </source>
</reference>
<name>A0AAC8VWC7_9PROT</name>
<dbReference type="Gene3D" id="1.10.10.1320">
    <property type="entry name" value="Anti-sigma factor, zinc-finger domain"/>
    <property type="match status" value="1"/>
</dbReference>
<dbReference type="CDD" id="cd20301">
    <property type="entry name" value="cupin_ChrR"/>
    <property type="match status" value="1"/>
</dbReference>
<dbReference type="AlphaFoldDB" id="A0AAC8VWC7"/>
<dbReference type="SUPFAM" id="SSF51182">
    <property type="entry name" value="RmlC-like cupins"/>
    <property type="match status" value="1"/>
</dbReference>
<keyword evidence="3" id="KW-1185">Reference proteome</keyword>
<dbReference type="Pfam" id="PF12973">
    <property type="entry name" value="Cupin_7"/>
    <property type="match status" value="1"/>
</dbReference>
<dbReference type="NCBIfam" id="TIGR02451">
    <property type="entry name" value="anti_sig_ChrR"/>
    <property type="match status" value="1"/>
</dbReference>
<sequence>MNRPTHHPGDMLLIDYAGGGLCEGAALAVATHMAFCPACRHAVAEMEAVGGALLDELEPAPLSPGCLEMMMARLDHERPAPCRAGAVASKPAAKSVPKSDCLRYPEPLRGYLRGRLDRDGRLAEEGWRFLQPGMRCIDLPAGANGTTTRLIRMKGGVAVPRHTHGDIELTVVLEGGFSDEFGAFQPGDIAVGDPSLEHRPVSDPEGCLCLATTIGGLKLTGPVGRFLNRFINF</sequence>
<proteinExistence type="predicted"/>
<gene>
    <name evidence="2" type="ORF">AL072_06855</name>
</gene>
<dbReference type="Proteomes" id="UP000069935">
    <property type="component" value="Chromosome 1"/>
</dbReference>
<organism evidence="2 3">
    <name type="scientific">Azospirillum thiophilum</name>
    <dbReference type="NCBI Taxonomy" id="528244"/>
    <lineage>
        <taxon>Bacteria</taxon>
        <taxon>Pseudomonadati</taxon>
        <taxon>Pseudomonadota</taxon>
        <taxon>Alphaproteobacteria</taxon>
        <taxon>Rhodospirillales</taxon>
        <taxon>Azospirillaceae</taxon>
        <taxon>Azospirillum</taxon>
    </lineage>
</organism>
<dbReference type="InterPro" id="IPR012807">
    <property type="entry name" value="Anti-sigma_ChrR"/>
</dbReference>
<evidence type="ECO:0000313" key="2">
    <source>
        <dbReference type="EMBL" id="ALG70679.1"/>
    </source>
</evidence>
<reference evidence="3" key="1">
    <citation type="submission" date="2015-08" db="EMBL/GenBank/DDBJ databases">
        <title>Complete Genome Sequence of Azospirillum thiophilum BV-S.</title>
        <authorList>
            <person name="Fomenkov A."/>
            <person name="Vincze T."/>
            <person name="Grabovich M."/>
            <person name="Dubinina G."/>
            <person name="Orlova M."/>
            <person name="Belousova E."/>
            <person name="Roberts R.J."/>
        </authorList>
    </citation>
    <scope>NUCLEOTIDE SEQUENCE [LARGE SCALE GENOMIC DNA]</scope>
    <source>
        <strain evidence="3">BV-S</strain>
    </source>
</reference>
<dbReference type="InterPro" id="IPR025979">
    <property type="entry name" value="ChrR-like_cupin_dom"/>
</dbReference>
<dbReference type="EMBL" id="CP012401">
    <property type="protein sequence ID" value="ALG70679.1"/>
    <property type="molecule type" value="Genomic_DNA"/>
</dbReference>
<dbReference type="InterPro" id="IPR011051">
    <property type="entry name" value="RmlC_Cupin_sf"/>
</dbReference>
<feature type="domain" description="ChrR-like cupin" evidence="1">
    <location>
        <begin position="124"/>
        <end position="211"/>
    </location>
</feature>
<evidence type="ECO:0000313" key="3">
    <source>
        <dbReference type="Proteomes" id="UP000069935"/>
    </source>
</evidence>
<dbReference type="InterPro" id="IPR014710">
    <property type="entry name" value="RmlC-like_jellyroll"/>
</dbReference>
<dbReference type="KEGG" id="ati:AL072_06855"/>
<dbReference type="Gene3D" id="2.60.120.10">
    <property type="entry name" value="Jelly Rolls"/>
    <property type="match status" value="1"/>
</dbReference>
<accession>A0AAC8VWC7</accession>
<protein>
    <submittedName>
        <fullName evidence="2">Anti-sigma factor</fullName>
    </submittedName>
</protein>